<reference evidence="1" key="1">
    <citation type="submission" date="2022-10" db="EMBL/GenBank/DDBJ databases">
        <title>Genome sequences of endogenous nimaviruses in decapod crustaceans.</title>
        <authorList>
            <person name="Kawato S."/>
            <person name="Nozaki R."/>
            <person name="Kondo H."/>
            <person name="Hirono I."/>
        </authorList>
    </citation>
    <scope>NUCLEOTIDE SEQUENCE</scope>
    <source>
        <strain evidence="1">Kagawa2020</strain>
    </source>
</reference>
<evidence type="ECO:0000313" key="1">
    <source>
        <dbReference type="EMBL" id="BDT62212.1"/>
    </source>
</evidence>
<dbReference type="EMBL" id="LC738873">
    <property type="protein sequence ID" value="BDT62212.1"/>
    <property type="molecule type" value="Genomic_DNA"/>
</dbReference>
<organism evidence="1">
    <name type="scientific">Penaeus semisulcatus majanivirus</name>
    <dbReference type="NCBI Taxonomy" id="2984274"/>
    <lineage>
        <taxon>Viruses</taxon>
        <taxon>Viruses incertae sedis</taxon>
        <taxon>Naldaviricetes</taxon>
        <taxon>Nimaviridae</taxon>
    </lineage>
</organism>
<protein>
    <submittedName>
        <fullName evidence="1">Wsv220-like protein</fullName>
    </submittedName>
</protein>
<accession>A0A9C7CD09</accession>
<name>A0A9C7CD09_9VIRU</name>
<sequence length="722" mass="83387">MSNKMTILYSELTSARENSIAAFEEAVKNISIYLLEEAERGSWGDDQTKLKGLYDGKSEADGQEEDTENKNLGLYVPAGIDMRTWRAGDALGVFRNAYAARLMVNVTFHHNKIAEILYTLIAELSLLLEDNVNDDGKTQLQEYGRLKPASVNETVKSLESVIREKNIEVDLKRFREIVLRLENDSRNFDRESRLSDWLLDNIQERYPAGGATTTSTTSNEYLCTIDDTTPLSTDTILSTLPSARRERPVRNIVGESSSAPPDRPWEDEREQTGYSIFSFRSVWMSEYGDYPINLVNAIIERLLLRYVVPLRDVFHVCFHLKAHLTCARNVNATWYENATFAYGLPPVYSMRDTWLELENLLDVYACVAKLFLNMYDLLSSSSHGFHQSDMTRTKEAYVNTIELLECMPMYLFDSKWMDENFYSWPYTRRGVRQLPVRNYLSENYLLRTVLVIPPNRVHPITKRKNNSGILMRLKVKAVEYITHLRTDMREIFDDGFVTIVKDNLQKTTNATPHSESRNKDGMNDFEARILCDSTFENNPYIVHPLYHLKIAHRPSNWSGKGLASIEEWDARYHLASESGTLSSSVTNKNNSNSNNNNRSSWFWRSLPLFKPSLLKDSSDSLPYKFWEAALCHIHSHREFDRPTMNYSKNTEALEIMIKMVEVTEASTEKKKKSDIEDILVQDKQLESYEKQEDRRLRNAERSIFLTILCKNLLTTLMNFGGI</sequence>
<proteinExistence type="predicted"/>